<feature type="non-terminal residue" evidence="1">
    <location>
        <position position="96"/>
    </location>
</feature>
<dbReference type="InterPro" id="IPR010697">
    <property type="entry name" value="YspA"/>
</dbReference>
<comment type="caution">
    <text evidence="1">The sequence shown here is derived from an EMBL/GenBank/DDBJ whole genome shotgun (WGS) entry which is preliminary data.</text>
</comment>
<dbReference type="EMBL" id="AJWZ01011121">
    <property type="protein sequence ID" value="EKC46424.1"/>
    <property type="molecule type" value="Genomic_DNA"/>
</dbReference>
<reference evidence="1" key="1">
    <citation type="journal article" date="2013" name="Environ. Microbiol.">
        <title>Microbiota from the distal guts of lean and obese adolescents exhibit partial functional redundancy besides clear differences in community structure.</title>
        <authorList>
            <person name="Ferrer M."/>
            <person name="Ruiz A."/>
            <person name="Lanza F."/>
            <person name="Haange S.B."/>
            <person name="Oberbach A."/>
            <person name="Till H."/>
            <person name="Bargiela R."/>
            <person name="Campoy C."/>
            <person name="Segura M.T."/>
            <person name="Richter M."/>
            <person name="von Bergen M."/>
            <person name="Seifert J."/>
            <person name="Suarez A."/>
        </authorList>
    </citation>
    <scope>NUCLEOTIDE SEQUENCE</scope>
</reference>
<name>K1RSD7_9ZZZZ</name>
<sequence length="96" mass="11110">MPERENTCCFTGHREYKLPWGSDENDPRCRKLQQQLFDAVDAVYAAGIRHFICGMANGCDLYFFDAARYLRLQHPEVTIEAAIPFAGQADRWRPEL</sequence>
<gene>
    <name evidence="1" type="ORF">OBE_16269</name>
</gene>
<accession>K1RSD7</accession>
<dbReference type="Pfam" id="PF06908">
    <property type="entry name" value="YpsA"/>
    <property type="match status" value="1"/>
</dbReference>
<dbReference type="AlphaFoldDB" id="K1RSD7"/>
<dbReference type="Gene3D" id="3.40.50.450">
    <property type="match status" value="1"/>
</dbReference>
<evidence type="ECO:0000313" key="1">
    <source>
        <dbReference type="EMBL" id="EKC46424.1"/>
    </source>
</evidence>
<dbReference type="SUPFAM" id="SSF102405">
    <property type="entry name" value="MCP/YpsA-like"/>
    <property type="match status" value="1"/>
</dbReference>
<organism evidence="1">
    <name type="scientific">human gut metagenome</name>
    <dbReference type="NCBI Taxonomy" id="408170"/>
    <lineage>
        <taxon>unclassified sequences</taxon>
        <taxon>metagenomes</taxon>
        <taxon>organismal metagenomes</taxon>
    </lineage>
</organism>
<protein>
    <submittedName>
        <fullName evidence="1">Uncharacterized protein</fullName>
    </submittedName>
</protein>
<proteinExistence type="predicted"/>